<dbReference type="AlphaFoldDB" id="A0A4U0NW83"/>
<dbReference type="PROSITE" id="PS51819">
    <property type="entry name" value="VOC"/>
    <property type="match status" value="2"/>
</dbReference>
<dbReference type="SUPFAM" id="SSF54593">
    <property type="entry name" value="Glyoxalase/Bleomycin resistance protein/Dihydroxybiphenyl dioxygenase"/>
    <property type="match status" value="2"/>
</dbReference>
<feature type="domain" description="VOC" evidence="1">
    <location>
        <begin position="21"/>
        <end position="133"/>
    </location>
</feature>
<dbReference type="EMBL" id="SUMB01000001">
    <property type="protein sequence ID" value="TJZ58979.1"/>
    <property type="molecule type" value="Genomic_DNA"/>
</dbReference>
<dbReference type="InterPro" id="IPR029068">
    <property type="entry name" value="Glyas_Bleomycin-R_OHBP_Dase"/>
</dbReference>
<feature type="domain" description="VOC" evidence="1">
    <location>
        <begin position="145"/>
        <end position="267"/>
    </location>
</feature>
<dbReference type="InterPro" id="IPR053863">
    <property type="entry name" value="Glyoxy/Ble-like_N"/>
</dbReference>
<evidence type="ECO:0000313" key="3">
    <source>
        <dbReference type="Proteomes" id="UP000308697"/>
    </source>
</evidence>
<accession>A0A4U0NW83</accession>
<keyword evidence="3" id="KW-1185">Reference proteome</keyword>
<reference evidence="2 3" key="1">
    <citation type="submission" date="2019-04" db="EMBL/GenBank/DDBJ databases">
        <title>Streptomyces piniterrae sp. nov., a heliquinomycin-producing actinomycete isolated from rhizosphere soil of Pinus yunnanensis.</title>
        <authorList>
            <person name="Zhuang X."/>
            <person name="Zhao J."/>
        </authorList>
    </citation>
    <scope>NUCLEOTIDE SEQUENCE [LARGE SCALE GENOMIC DNA]</scope>
    <source>
        <strain evidence="3">jys28</strain>
    </source>
</reference>
<proteinExistence type="predicted"/>
<evidence type="ECO:0000313" key="2">
    <source>
        <dbReference type="EMBL" id="TJZ58979.1"/>
    </source>
</evidence>
<dbReference type="Gene3D" id="3.10.180.10">
    <property type="entry name" value="2,3-Dihydroxybiphenyl 1,2-Dioxygenase, domain 1"/>
    <property type="match status" value="2"/>
</dbReference>
<name>A0A4U0NW83_9ACTN</name>
<organism evidence="2 3">
    <name type="scientific">Streptomyces piniterrae</name>
    <dbReference type="NCBI Taxonomy" id="2571125"/>
    <lineage>
        <taxon>Bacteria</taxon>
        <taxon>Bacillati</taxon>
        <taxon>Actinomycetota</taxon>
        <taxon>Actinomycetes</taxon>
        <taxon>Kitasatosporales</taxon>
        <taxon>Streptomycetaceae</taxon>
        <taxon>Streptomyces</taxon>
    </lineage>
</organism>
<dbReference type="InterPro" id="IPR041581">
    <property type="entry name" value="Glyoxalase_6"/>
</dbReference>
<dbReference type="OrthoDB" id="9793039at2"/>
<dbReference type="CDD" id="cd07247">
    <property type="entry name" value="SgaA_N_like"/>
    <property type="match status" value="1"/>
</dbReference>
<sequence>MSATGSVTAVRGTGTTAVQGAPCWVTLMTHDLPAAQAFYSEVLGWRFRPGTLGVEFSIALADRQPVAGIGALSPSWRVAVAWMPYFAVTSADETAARILERGATVAVGPLEVGDGRAAIAADRDGAVFGLWQGQTLSWAVGQGAAPACLELRTRDAFDAAIFYAEVLGWASGLPGTCDVTYEHDEVIVRDGEQTVAALRGGGVETAPDPHIRPRWHVHFPVTDIERVTATAVAAGGVVMPVTPTADSMGCQAVIRDPDGGLFTVSTPQGPGLVTGRAVSHPAPV</sequence>
<dbReference type="InterPro" id="IPR052164">
    <property type="entry name" value="Anthracycline_SecMetBiosynth"/>
</dbReference>
<dbReference type="Pfam" id="PF18029">
    <property type="entry name" value="Glyoxalase_6"/>
    <property type="match status" value="1"/>
</dbReference>
<gene>
    <name evidence="2" type="ORF">FCH28_02185</name>
</gene>
<dbReference type="Proteomes" id="UP000308697">
    <property type="component" value="Unassembled WGS sequence"/>
</dbReference>
<dbReference type="PANTHER" id="PTHR33993">
    <property type="entry name" value="GLYOXALASE-RELATED"/>
    <property type="match status" value="1"/>
</dbReference>
<dbReference type="InterPro" id="IPR037523">
    <property type="entry name" value="VOC_core"/>
</dbReference>
<dbReference type="PANTHER" id="PTHR33993:SF10">
    <property type="entry name" value="CONSERVED PROTEIN"/>
    <property type="match status" value="1"/>
</dbReference>
<dbReference type="Pfam" id="PF22677">
    <property type="entry name" value="Ble-like_N"/>
    <property type="match status" value="1"/>
</dbReference>
<evidence type="ECO:0000259" key="1">
    <source>
        <dbReference type="PROSITE" id="PS51819"/>
    </source>
</evidence>
<protein>
    <submittedName>
        <fullName evidence="2">VOC family protein</fullName>
    </submittedName>
</protein>
<comment type="caution">
    <text evidence="2">The sequence shown here is derived from an EMBL/GenBank/DDBJ whole genome shotgun (WGS) entry which is preliminary data.</text>
</comment>